<organism evidence="3 4">
    <name type="scientific">Trametes pubescens</name>
    <name type="common">White-rot fungus</name>
    <dbReference type="NCBI Taxonomy" id="154538"/>
    <lineage>
        <taxon>Eukaryota</taxon>
        <taxon>Fungi</taxon>
        <taxon>Dikarya</taxon>
        <taxon>Basidiomycota</taxon>
        <taxon>Agaricomycotina</taxon>
        <taxon>Agaricomycetes</taxon>
        <taxon>Polyporales</taxon>
        <taxon>Polyporaceae</taxon>
        <taxon>Trametes</taxon>
    </lineage>
</organism>
<evidence type="ECO:0000313" key="3">
    <source>
        <dbReference type="EMBL" id="OJT06251.1"/>
    </source>
</evidence>
<gene>
    <name evidence="3" type="ORF">TRAPUB_2932</name>
</gene>
<evidence type="ECO:0000259" key="2">
    <source>
        <dbReference type="Pfam" id="PF21294"/>
    </source>
</evidence>
<dbReference type="Pfam" id="PF21294">
    <property type="entry name" value="Polysacc_lyase_14"/>
    <property type="match status" value="1"/>
</dbReference>
<reference evidence="3 4" key="1">
    <citation type="submission" date="2016-10" db="EMBL/GenBank/DDBJ databases">
        <title>Genome sequence of the basidiomycete white-rot fungus Trametes pubescens.</title>
        <authorList>
            <person name="Makela M.R."/>
            <person name="Granchi Z."/>
            <person name="Peng M."/>
            <person name="De Vries R.P."/>
            <person name="Grigoriev I."/>
            <person name="Riley R."/>
            <person name="Hilden K."/>
        </authorList>
    </citation>
    <scope>NUCLEOTIDE SEQUENCE [LARGE SCALE GENOMIC DNA]</scope>
    <source>
        <strain evidence="3 4">FBCC735</strain>
    </source>
</reference>
<feature type="domain" description="Polysaccharide lyase 14" evidence="2">
    <location>
        <begin position="80"/>
        <end position="299"/>
    </location>
</feature>
<dbReference type="OMA" id="GRRDDDC"/>
<keyword evidence="4" id="KW-1185">Reference proteome</keyword>
<accession>A0A1M2VF34</accession>
<dbReference type="EMBL" id="MNAD01001337">
    <property type="protein sequence ID" value="OJT06251.1"/>
    <property type="molecule type" value="Genomic_DNA"/>
</dbReference>
<dbReference type="PANTHER" id="PTHR40124:SF1">
    <property type="entry name" value="DISAGGREGATASE RELATED REPEAT PROTEIN"/>
    <property type="match status" value="1"/>
</dbReference>
<dbReference type="PANTHER" id="PTHR40124">
    <property type="match status" value="1"/>
</dbReference>
<dbReference type="Proteomes" id="UP000184267">
    <property type="component" value="Unassembled WGS sequence"/>
</dbReference>
<evidence type="ECO:0000256" key="1">
    <source>
        <dbReference type="SAM" id="SignalP"/>
    </source>
</evidence>
<protein>
    <recommendedName>
        <fullName evidence="2">Polysaccharide lyase 14 domain-containing protein</fullName>
    </recommendedName>
</protein>
<evidence type="ECO:0000313" key="4">
    <source>
        <dbReference type="Proteomes" id="UP000184267"/>
    </source>
</evidence>
<feature type="chain" id="PRO_5013199944" description="Polysaccharide lyase 14 domain-containing protein" evidence="1">
    <location>
        <begin position="19"/>
        <end position="307"/>
    </location>
</feature>
<comment type="caution">
    <text evidence="3">The sequence shown here is derived from an EMBL/GenBank/DDBJ whole genome shotgun (WGS) entry which is preliminary data.</text>
</comment>
<dbReference type="Gene3D" id="2.60.120.200">
    <property type="match status" value="1"/>
</dbReference>
<dbReference type="InterPro" id="IPR048958">
    <property type="entry name" value="Polysacc_lyase_14"/>
</dbReference>
<dbReference type="OrthoDB" id="3337916at2759"/>
<proteinExistence type="predicted"/>
<feature type="signal peptide" evidence="1">
    <location>
        <begin position="1"/>
        <end position="18"/>
    </location>
</feature>
<name>A0A1M2VF34_TRAPU</name>
<keyword evidence="1" id="KW-0732">Signal</keyword>
<dbReference type="AlphaFoldDB" id="A0A1M2VF34"/>
<sequence length="307" mass="32769">MFTMLAPVIAFGLASVAALPLSANHTLHARAASKLFPVSDATSWSVSSAVSDALPLNDDTFRPEHDIKDLAHPYVTAPDGVKSMQVHYPKGSFKLSAAPPTPRGGLSFYAPGPASVDLTTAQEATLSYSVFFPDGFEFVKGGKLPGFYGGNSDDVATSCSGGRRDDDCFSVRFMWRTDGQGELYTYLPPSFEANKAVCNVGPFSTCNDVFGASVGRGSFSFAPGTRTTIGQRVKLNDVGTANGEIELFVEGKSIFTVPGLELVNAKEGRIRGIQMQSFFGGSDSSWATPKDQDVFFSDFSVAITKKF</sequence>